<organism evidence="1 2">
    <name type="scientific">Desulfarculus baarsii (strain ATCC 33931 / DSM 2075 / LMG 7858 / VKM B-1802 / 2st14)</name>
    <dbReference type="NCBI Taxonomy" id="644282"/>
    <lineage>
        <taxon>Bacteria</taxon>
        <taxon>Pseudomonadati</taxon>
        <taxon>Thermodesulfobacteriota</taxon>
        <taxon>Desulfarculia</taxon>
        <taxon>Desulfarculales</taxon>
        <taxon>Desulfarculaceae</taxon>
        <taxon>Desulfarculus</taxon>
    </lineage>
</organism>
<dbReference type="InterPro" id="IPR008323">
    <property type="entry name" value="UCP033563"/>
</dbReference>
<dbReference type="EMBL" id="CP002085">
    <property type="protein sequence ID" value="ADK83603.1"/>
    <property type="molecule type" value="Genomic_DNA"/>
</dbReference>
<protein>
    <recommendedName>
        <fullName evidence="3">DUF1015 domain-containing protein</fullName>
    </recommendedName>
</protein>
<dbReference type="RefSeq" id="WP_013257059.1">
    <property type="nucleotide sequence ID" value="NC_014365.1"/>
</dbReference>
<dbReference type="PIRSF" id="PIRSF033563">
    <property type="entry name" value="UCP033563"/>
    <property type="match status" value="1"/>
</dbReference>
<evidence type="ECO:0000313" key="1">
    <source>
        <dbReference type="EMBL" id="ADK83603.1"/>
    </source>
</evidence>
<proteinExistence type="predicted"/>
<accession>E1QG91</accession>
<dbReference type="PANTHER" id="PTHR36454:SF1">
    <property type="entry name" value="DUF1015 DOMAIN-CONTAINING PROTEIN"/>
    <property type="match status" value="1"/>
</dbReference>
<reference evidence="1 2" key="1">
    <citation type="journal article" date="2010" name="Stand. Genomic Sci.">
        <title>Complete genome sequence of Desulfarculus baarsii type strain (2st14).</title>
        <authorList>
            <person name="Sun H."/>
            <person name="Spring S."/>
            <person name="Lapidus A."/>
            <person name="Davenport K."/>
            <person name="Del Rio T.G."/>
            <person name="Tice H."/>
            <person name="Nolan M."/>
            <person name="Copeland A."/>
            <person name="Cheng J.F."/>
            <person name="Lucas S."/>
            <person name="Tapia R."/>
            <person name="Goodwin L."/>
            <person name="Pitluck S."/>
            <person name="Ivanova N."/>
            <person name="Pagani I."/>
            <person name="Mavromatis K."/>
            <person name="Ovchinnikova G."/>
            <person name="Pati A."/>
            <person name="Chen A."/>
            <person name="Palaniappan K."/>
            <person name="Hauser L."/>
            <person name="Chang Y.J."/>
            <person name="Jeffries C.D."/>
            <person name="Detter J.C."/>
            <person name="Han C."/>
            <person name="Rohde M."/>
            <person name="Brambilla E."/>
            <person name="Goker M."/>
            <person name="Woyke T."/>
            <person name="Bristow J."/>
            <person name="Eisen J.A."/>
            <person name="Markowitz V."/>
            <person name="Hugenholtz P."/>
            <person name="Kyrpides N.C."/>
            <person name="Klenk H.P."/>
            <person name="Land M."/>
        </authorList>
    </citation>
    <scope>NUCLEOTIDE SEQUENCE [LARGE SCALE GENOMIC DNA]</scope>
    <source>
        <strain evidence="2">ATCC 33931 / DSM 2075 / LMG 7858 / VKM B-1802 / 2st14</strain>
    </source>
</reference>
<name>E1QG91_DESB2</name>
<dbReference type="Pfam" id="PF06245">
    <property type="entry name" value="DUF1015"/>
    <property type="match status" value="1"/>
</dbReference>
<dbReference type="eggNOG" id="COG4198">
    <property type="taxonomic scope" value="Bacteria"/>
</dbReference>
<evidence type="ECO:0008006" key="3">
    <source>
        <dbReference type="Google" id="ProtNLM"/>
    </source>
</evidence>
<sequence>MAVVAPFRALRYNLDKIAGMEQVVTPPYDVINASQQDGFYNADPHNIIRLELNRKRDSDSAADNRYTRAAEHLQRWMQSGVLKRDEKPAFYVSRTTYQDPDGNERVRTGFFTLLRLEDFDAGVVLPHERTFTEHKEDRLALIKKTRANISPIFALFPDDQNAVMGALQSAQAQAPDYDFIDPMGLRQQLHAVSDPAACASVRKLMADKVIFIADGHHRYETALNYRNHMRGQCPEAGLLASFNYVMVYLCSMSDPGLTVFACHRAVPRLDGFSAVDFMRHARQDFDELIIEAPGGLAANAPVLVEALAQAGRQRPSIGMACHDSDKLHILSLKPGAMDQEEGPDVFGPLRQLDVAVLTRMILEKILGLDNNARDMAHLISYNSDTRDTLAQVQSGQARVAFLLNPTKVEQVKAVAEAGLIMPRKSTYFYPKALTGLTLNLVLPDEDIAAC</sequence>
<evidence type="ECO:0000313" key="2">
    <source>
        <dbReference type="Proteomes" id="UP000009047"/>
    </source>
</evidence>
<dbReference type="HOGENOM" id="CLU_031277_2_0_7"/>
<dbReference type="PANTHER" id="PTHR36454">
    <property type="entry name" value="LMO2823 PROTEIN"/>
    <property type="match status" value="1"/>
</dbReference>
<dbReference type="STRING" id="644282.Deba_0226"/>
<keyword evidence="2" id="KW-1185">Reference proteome</keyword>
<dbReference type="Proteomes" id="UP000009047">
    <property type="component" value="Chromosome"/>
</dbReference>
<dbReference type="KEGG" id="dbr:Deba_0226"/>
<dbReference type="AlphaFoldDB" id="E1QG91"/>
<gene>
    <name evidence="1" type="ordered locus">Deba_0226</name>
</gene>